<dbReference type="InterPro" id="IPR024459">
    <property type="entry name" value="Acb1-like_N"/>
</dbReference>
<dbReference type="EMBL" id="UGEB01000001">
    <property type="protein sequence ID" value="STK93510.1"/>
    <property type="molecule type" value="Genomic_DNA"/>
</dbReference>
<gene>
    <name evidence="2" type="ORF">NCTC8179_04312</name>
</gene>
<feature type="domain" description="Anti-CBASS protein Acb1-like N-terminal" evidence="1">
    <location>
        <begin position="11"/>
        <end position="157"/>
    </location>
</feature>
<accession>A0A377A507</accession>
<name>A0A377A507_ECOLX</name>
<sequence length="168" mass="18798">MVTTATGIPAWRIHHSRLIRFDGVTLPFQQKMTENEWGMSVVERIWDRLTAFDSATVGAAQLVYKAHLRTYSVEKLRELIALGGPAYEALLKNIDLIRQFQSNEGMTLMDSRDKFETHQYSFSGLDDILSQFAEQISGAVGIPLVRLFGQSPKGFSTAMQTLPTITTG</sequence>
<protein>
    <submittedName>
        <fullName evidence="2">Portal protein</fullName>
    </submittedName>
</protein>
<dbReference type="Pfam" id="PF06381">
    <property type="entry name" value="Phage_portal_3"/>
    <property type="match status" value="1"/>
</dbReference>
<dbReference type="Proteomes" id="UP000255543">
    <property type="component" value="Unassembled WGS sequence"/>
</dbReference>
<organism evidence="2 3">
    <name type="scientific">Escherichia coli</name>
    <dbReference type="NCBI Taxonomy" id="562"/>
    <lineage>
        <taxon>Bacteria</taxon>
        <taxon>Pseudomonadati</taxon>
        <taxon>Pseudomonadota</taxon>
        <taxon>Gammaproteobacteria</taxon>
        <taxon>Enterobacterales</taxon>
        <taxon>Enterobacteriaceae</taxon>
        <taxon>Escherichia</taxon>
    </lineage>
</organism>
<proteinExistence type="predicted"/>
<evidence type="ECO:0000313" key="3">
    <source>
        <dbReference type="Proteomes" id="UP000255543"/>
    </source>
</evidence>
<reference evidence="2 3" key="1">
    <citation type="submission" date="2018-06" db="EMBL/GenBank/DDBJ databases">
        <authorList>
            <consortium name="Pathogen Informatics"/>
            <person name="Doyle S."/>
        </authorList>
    </citation>
    <scope>NUCLEOTIDE SEQUENCE [LARGE SCALE GENOMIC DNA]</scope>
    <source>
        <strain evidence="2 3">NCTC8179</strain>
    </source>
</reference>
<evidence type="ECO:0000313" key="2">
    <source>
        <dbReference type="EMBL" id="STK93510.1"/>
    </source>
</evidence>
<evidence type="ECO:0000259" key="1">
    <source>
        <dbReference type="Pfam" id="PF06381"/>
    </source>
</evidence>
<dbReference type="AlphaFoldDB" id="A0A377A507"/>